<evidence type="ECO:0008006" key="4">
    <source>
        <dbReference type="Google" id="ProtNLM"/>
    </source>
</evidence>
<comment type="caution">
    <text evidence="2">The sequence shown here is derived from an EMBL/GenBank/DDBJ whole genome shotgun (WGS) entry which is preliminary data.</text>
</comment>
<dbReference type="AlphaFoldDB" id="A0AAV4UF80"/>
<evidence type="ECO:0000313" key="2">
    <source>
        <dbReference type="EMBL" id="GIY56205.1"/>
    </source>
</evidence>
<protein>
    <recommendedName>
        <fullName evidence="4">Secreted protein</fullName>
    </recommendedName>
</protein>
<keyword evidence="1" id="KW-0472">Membrane</keyword>
<feature type="transmembrane region" description="Helical" evidence="1">
    <location>
        <begin position="75"/>
        <end position="97"/>
    </location>
</feature>
<dbReference type="Proteomes" id="UP001054945">
    <property type="component" value="Unassembled WGS sequence"/>
</dbReference>
<organism evidence="2 3">
    <name type="scientific">Caerostris extrusa</name>
    <name type="common">Bark spider</name>
    <name type="synonym">Caerostris bankana</name>
    <dbReference type="NCBI Taxonomy" id="172846"/>
    <lineage>
        <taxon>Eukaryota</taxon>
        <taxon>Metazoa</taxon>
        <taxon>Ecdysozoa</taxon>
        <taxon>Arthropoda</taxon>
        <taxon>Chelicerata</taxon>
        <taxon>Arachnida</taxon>
        <taxon>Araneae</taxon>
        <taxon>Araneomorphae</taxon>
        <taxon>Entelegynae</taxon>
        <taxon>Araneoidea</taxon>
        <taxon>Araneidae</taxon>
        <taxon>Caerostris</taxon>
    </lineage>
</organism>
<evidence type="ECO:0000256" key="1">
    <source>
        <dbReference type="SAM" id="Phobius"/>
    </source>
</evidence>
<reference evidence="2 3" key="1">
    <citation type="submission" date="2021-06" db="EMBL/GenBank/DDBJ databases">
        <title>Caerostris extrusa draft genome.</title>
        <authorList>
            <person name="Kono N."/>
            <person name="Arakawa K."/>
        </authorList>
    </citation>
    <scope>NUCLEOTIDE SEQUENCE [LARGE SCALE GENOMIC DNA]</scope>
</reference>
<proteinExistence type="predicted"/>
<sequence>MRCMDLCLRAQHKSTTKAVLLFTFLNVSFESSPNIASGSSYNYLSREQLRLFSPGTEIFFVLSENLTLGLTCRRALQISLCISFVLKMVMVTCFLRVDSAPKFGVVRKFKMD</sequence>
<keyword evidence="1" id="KW-1133">Transmembrane helix</keyword>
<accession>A0AAV4UF80</accession>
<dbReference type="EMBL" id="BPLR01012739">
    <property type="protein sequence ID" value="GIY56205.1"/>
    <property type="molecule type" value="Genomic_DNA"/>
</dbReference>
<keyword evidence="1" id="KW-0812">Transmembrane</keyword>
<keyword evidence="3" id="KW-1185">Reference proteome</keyword>
<gene>
    <name evidence="2" type="ORF">CEXT_578281</name>
</gene>
<name>A0AAV4UF80_CAEEX</name>
<evidence type="ECO:0000313" key="3">
    <source>
        <dbReference type="Proteomes" id="UP001054945"/>
    </source>
</evidence>